<evidence type="ECO:0000259" key="7">
    <source>
        <dbReference type="PROSITE" id="PS50157"/>
    </source>
</evidence>
<keyword evidence="3" id="KW-0175">Coiled coil</keyword>
<dbReference type="GO" id="GO:0005737">
    <property type="term" value="C:cytoplasm"/>
    <property type="evidence" value="ECO:0007669"/>
    <property type="project" value="UniProtKB-SubCell"/>
</dbReference>
<keyword evidence="4" id="KW-0863">Zinc-finger</keyword>
<dbReference type="InterPro" id="IPR013087">
    <property type="entry name" value="Znf_C2H2_type"/>
</dbReference>
<organism evidence="8 9">
    <name type="scientific">Aspergillus versicolor CBS 583.65</name>
    <dbReference type="NCBI Taxonomy" id="1036611"/>
    <lineage>
        <taxon>Eukaryota</taxon>
        <taxon>Fungi</taxon>
        <taxon>Dikarya</taxon>
        <taxon>Ascomycota</taxon>
        <taxon>Pezizomycotina</taxon>
        <taxon>Eurotiomycetes</taxon>
        <taxon>Eurotiomycetidae</taxon>
        <taxon>Eurotiales</taxon>
        <taxon>Aspergillaceae</taxon>
        <taxon>Aspergillus</taxon>
        <taxon>Aspergillus subgen. Nidulantes</taxon>
    </lineage>
</organism>
<dbReference type="Pfam" id="PF22562">
    <property type="entry name" value="UBA_7"/>
    <property type="match status" value="1"/>
</dbReference>
<dbReference type="InterPro" id="IPR009060">
    <property type="entry name" value="UBA-like_sf"/>
</dbReference>
<dbReference type="Gene3D" id="1.10.8.10">
    <property type="entry name" value="DNA helicase RuvA subunit, C-terminal domain"/>
    <property type="match status" value="1"/>
</dbReference>
<dbReference type="GO" id="GO:1903094">
    <property type="term" value="P:negative regulation of protein K48-linked deubiquitination"/>
    <property type="evidence" value="ECO:0007669"/>
    <property type="project" value="TreeGrafter"/>
</dbReference>
<dbReference type="GO" id="GO:0005634">
    <property type="term" value="C:nucleus"/>
    <property type="evidence" value="ECO:0007669"/>
    <property type="project" value="TreeGrafter"/>
</dbReference>
<evidence type="ECO:0000313" key="9">
    <source>
        <dbReference type="Proteomes" id="UP000184073"/>
    </source>
</evidence>
<accession>A0A1L9PQA0</accession>
<name>A0A1L9PQA0_ASPVE</name>
<feature type="region of interest" description="Disordered" evidence="5">
    <location>
        <begin position="44"/>
        <end position="68"/>
    </location>
</feature>
<evidence type="ECO:0000256" key="5">
    <source>
        <dbReference type="SAM" id="MobiDB-lite"/>
    </source>
</evidence>
<dbReference type="Proteomes" id="UP000184073">
    <property type="component" value="Unassembled WGS sequence"/>
</dbReference>
<feature type="domain" description="UBA" evidence="6">
    <location>
        <begin position="1"/>
        <end position="39"/>
    </location>
</feature>
<proteinExistence type="predicted"/>
<keyword evidence="2" id="KW-0963">Cytoplasm</keyword>
<dbReference type="InterPro" id="IPR057766">
    <property type="entry name" value="Znf-C2H2_OTU1-like_C"/>
</dbReference>
<evidence type="ECO:0000256" key="3">
    <source>
        <dbReference type="ARBA" id="ARBA00023054"/>
    </source>
</evidence>
<feature type="region of interest" description="Disordered" evidence="5">
    <location>
        <begin position="92"/>
        <end position="240"/>
    </location>
</feature>
<dbReference type="SMART" id="SM00165">
    <property type="entry name" value="UBA"/>
    <property type="match status" value="1"/>
</dbReference>
<dbReference type="InterPro" id="IPR029071">
    <property type="entry name" value="Ubiquitin-like_domsf"/>
</dbReference>
<dbReference type="CDD" id="cd01767">
    <property type="entry name" value="UBX"/>
    <property type="match status" value="1"/>
</dbReference>
<dbReference type="STRING" id="1036611.A0A1L9PQA0"/>
<evidence type="ECO:0000256" key="2">
    <source>
        <dbReference type="ARBA" id="ARBA00022490"/>
    </source>
</evidence>
<dbReference type="PROSITE" id="PS50030">
    <property type="entry name" value="UBA"/>
    <property type="match status" value="1"/>
</dbReference>
<dbReference type="OrthoDB" id="10254930at2759"/>
<feature type="compositionally biased region" description="Basic and acidic residues" evidence="5">
    <location>
        <begin position="135"/>
        <end position="210"/>
    </location>
</feature>
<dbReference type="InterPro" id="IPR015940">
    <property type="entry name" value="UBA"/>
</dbReference>
<evidence type="ECO:0000256" key="4">
    <source>
        <dbReference type="PROSITE-ProRule" id="PRU00042"/>
    </source>
</evidence>
<dbReference type="EMBL" id="KV878130">
    <property type="protein sequence ID" value="OJJ03707.1"/>
    <property type="molecule type" value="Genomic_DNA"/>
</dbReference>
<dbReference type="InterPro" id="IPR001012">
    <property type="entry name" value="UBX_dom"/>
</dbReference>
<dbReference type="PROSITE" id="PS50157">
    <property type="entry name" value="ZINC_FINGER_C2H2_2"/>
    <property type="match status" value="1"/>
</dbReference>
<keyword evidence="4" id="KW-0862">Zinc</keyword>
<dbReference type="PROSITE" id="PS00028">
    <property type="entry name" value="ZINC_FINGER_C2H2_1"/>
    <property type="match status" value="1"/>
</dbReference>
<dbReference type="Gene3D" id="3.10.20.90">
    <property type="entry name" value="Phosphatidylinositol 3-kinase Catalytic Subunit, Chain A, domain 1"/>
    <property type="match status" value="1"/>
</dbReference>
<evidence type="ECO:0008006" key="10">
    <source>
        <dbReference type="Google" id="ProtNLM"/>
    </source>
</evidence>
<dbReference type="SUPFAM" id="SSF54236">
    <property type="entry name" value="Ubiquitin-like"/>
    <property type="match status" value="1"/>
</dbReference>
<dbReference type="SUPFAM" id="SSF46934">
    <property type="entry name" value="UBA-like"/>
    <property type="match status" value="1"/>
</dbReference>
<dbReference type="GO" id="GO:0008270">
    <property type="term" value="F:zinc ion binding"/>
    <property type="evidence" value="ECO:0007669"/>
    <property type="project" value="UniProtKB-KW"/>
</dbReference>
<feature type="domain" description="C2H2-type" evidence="7">
    <location>
        <begin position="73"/>
        <end position="102"/>
    </location>
</feature>
<protein>
    <recommendedName>
        <fullName evidence="10">UBA domain-containing protein</fullName>
    </recommendedName>
</protein>
<keyword evidence="4" id="KW-0479">Metal-binding</keyword>
<evidence type="ECO:0000313" key="8">
    <source>
        <dbReference type="EMBL" id="OJJ03707.1"/>
    </source>
</evidence>
<sequence>MATSDLDQLIEMGFDKERAELAVKKSGGLQGALEWLEQNQDKSLEEIKAASAGAGDDGEEGPALQPGEEARSLVCNECGKKFRSQAQAEFHASKTEHVDFAESTEEIAPLTEEEKKARLQELREKLAAKRAGQSEQDKIDKKRNEEIRRKATKESQDAKEELEKKQRMKEAAKKKQEKQDDIEAKRRVKAKIEADKEARRLKAEREKAERAGVAPPSQPAEAPAPTTSGPVASKPASAYTEARLRFQTPKGNVMKTLPVETTLFEVAAALKSEDGIDVTSFRQNFPRKVFNSEFFGESLKDLGLVPSASLVVE</sequence>
<dbReference type="PANTHER" id="PTHR46340:SF1">
    <property type="entry name" value="UBX DOMAIN-CONTAINING PROTEIN 1"/>
    <property type="match status" value="1"/>
</dbReference>
<dbReference type="GO" id="GO:0036435">
    <property type="term" value="F:K48-linked polyubiquitin modification-dependent protein binding"/>
    <property type="evidence" value="ECO:0007669"/>
    <property type="project" value="TreeGrafter"/>
</dbReference>
<dbReference type="GO" id="GO:0031397">
    <property type="term" value="P:negative regulation of protein ubiquitination"/>
    <property type="evidence" value="ECO:0007669"/>
    <property type="project" value="TreeGrafter"/>
</dbReference>
<reference evidence="9" key="1">
    <citation type="journal article" date="2017" name="Genome Biol.">
        <title>Comparative genomics reveals high biological diversity and specific adaptations in the industrially and medically important fungal genus Aspergillus.</title>
        <authorList>
            <person name="de Vries R.P."/>
            <person name="Riley R."/>
            <person name="Wiebenga A."/>
            <person name="Aguilar-Osorio G."/>
            <person name="Amillis S."/>
            <person name="Uchima C.A."/>
            <person name="Anderluh G."/>
            <person name="Asadollahi M."/>
            <person name="Askin M."/>
            <person name="Barry K."/>
            <person name="Battaglia E."/>
            <person name="Bayram O."/>
            <person name="Benocci T."/>
            <person name="Braus-Stromeyer S.A."/>
            <person name="Caldana C."/>
            <person name="Canovas D."/>
            <person name="Cerqueira G.C."/>
            <person name="Chen F."/>
            <person name="Chen W."/>
            <person name="Choi C."/>
            <person name="Clum A."/>
            <person name="Dos Santos R.A."/>
            <person name="Damasio A.R."/>
            <person name="Diallinas G."/>
            <person name="Emri T."/>
            <person name="Fekete E."/>
            <person name="Flipphi M."/>
            <person name="Freyberg S."/>
            <person name="Gallo A."/>
            <person name="Gournas C."/>
            <person name="Habgood R."/>
            <person name="Hainaut M."/>
            <person name="Harispe M.L."/>
            <person name="Henrissat B."/>
            <person name="Hilden K.S."/>
            <person name="Hope R."/>
            <person name="Hossain A."/>
            <person name="Karabika E."/>
            <person name="Karaffa L."/>
            <person name="Karanyi Z."/>
            <person name="Krasevec N."/>
            <person name="Kuo A."/>
            <person name="Kusch H."/>
            <person name="LaButti K."/>
            <person name="Lagendijk E.L."/>
            <person name="Lapidus A."/>
            <person name="Levasseur A."/>
            <person name="Lindquist E."/>
            <person name="Lipzen A."/>
            <person name="Logrieco A.F."/>
            <person name="MacCabe A."/>
            <person name="Maekelae M.R."/>
            <person name="Malavazi I."/>
            <person name="Melin P."/>
            <person name="Meyer V."/>
            <person name="Mielnichuk N."/>
            <person name="Miskei M."/>
            <person name="Molnar A.P."/>
            <person name="Mule G."/>
            <person name="Ngan C.Y."/>
            <person name="Orejas M."/>
            <person name="Orosz E."/>
            <person name="Ouedraogo J.P."/>
            <person name="Overkamp K.M."/>
            <person name="Park H.-S."/>
            <person name="Perrone G."/>
            <person name="Piumi F."/>
            <person name="Punt P.J."/>
            <person name="Ram A.F."/>
            <person name="Ramon A."/>
            <person name="Rauscher S."/>
            <person name="Record E."/>
            <person name="Riano-Pachon D.M."/>
            <person name="Robert V."/>
            <person name="Roehrig J."/>
            <person name="Ruller R."/>
            <person name="Salamov A."/>
            <person name="Salih N.S."/>
            <person name="Samson R.A."/>
            <person name="Sandor E."/>
            <person name="Sanguinetti M."/>
            <person name="Schuetze T."/>
            <person name="Sepcic K."/>
            <person name="Shelest E."/>
            <person name="Sherlock G."/>
            <person name="Sophianopoulou V."/>
            <person name="Squina F.M."/>
            <person name="Sun H."/>
            <person name="Susca A."/>
            <person name="Todd R.B."/>
            <person name="Tsang A."/>
            <person name="Unkles S.E."/>
            <person name="van de Wiele N."/>
            <person name="van Rossen-Uffink D."/>
            <person name="Oliveira J.V."/>
            <person name="Vesth T.C."/>
            <person name="Visser J."/>
            <person name="Yu J.-H."/>
            <person name="Zhou M."/>
            <person name="Andersen M.R."/>
            <person name="Archer D.B."/>
            <person name="Baker S.E."/>
            <person name="Benoit I."/>
            <person name="Brakhage A.A."/>
            <person name="Braus G.H."/>
            <person name="Fischer R."/>
            <person name="Frisvad J.C."/>
            <person name="Goldman G.H."/>
            <person name="Houbraken J."/>
            <person name="Oakley B."/>
            <person name="Pocsi I."/>
            <person name="Scazzocchio C."/>
            <person name="Seiboth B."/>
            <person name="vanKuyk P.A."/>
            <person name="Wortman J."/>
            <person name="Dyer P.S."/>
            <person name="Grigoriev I.V."/>
        </authorList>
    </citation>
    <scope>NUCLEOTIDE SEQUENCE [LARGE SCALE GENOMIC DNA]</scope>
    <source>
        <strain evidence="9">CBS 583.65</strain>
    </source>
</reference>
<dbReference type="Pfam" id="PF00789">
    <property type="entry name" value="UBX"/>
    <property type="match status" value="1"/>
</dbReference>
<evidence type="ECO:0000259" key="6">
    <source>
        <dbReference type="PROSITE" id="PS50030"/>
    </source>
</evidence>
<keyword evidence="9" id="KW-1185">Reference proteome</keyword>
<dbReference type="GeneID" id="63730389"/>
<evidence type="ECO:0000256" key="1">
    <source>
        <dbReference type="ARBA" id="ARBA00004496"/>
    </source>
</evidence>
<dbReference type="GO" id="GO:0032435">
    <property type="term" value="P:negative regulation of proteasomal ubiquitin-dependent protein catabolic process"/>
    <property type="evidence" value="ECO:0007669"/>
    <property type="project" value="TreeGrafter"/>
</dbReference>
<dbReference type="PANTHER" id="PTHR46340">
    <property type="entry name" value="UBX DOMAIN-CONTAINING PROTEIN 1"/>
    <property type="match status" value="1"/>
</dbReference>
<dbReference type="RefSeq" id="XP_040669469.1">
    <property type="nucleotide sequence ID" value="XM_040814878.1"/>
</dbReference>
<dbReference type="AlphaFoldDB" id="A0A1L9PQA0"/>
<gene>
    <name evidence="8" type="ORF">ASPVEDRAFT_54058</name>
</gene>
<comment type="subcellular location">
    <subcellularLocation>
        <location evidence="1">Cytoplasm</location>
    </subcellularLocation>
</comment>
<dbReference type="Pfam" id="PF24560">
    <property type="entry name" value="zf-C2H2_OTU1_C"/>
    <property type="match status" value="1"/>
</dbReference>
<feature type="compositionally biased region" description="Basic and acidic residues" evidence="5">
    <location>
        <begin position="112"/>
        <end position="127"/>
    </location>
</feature>
<dbReference type="VEuPathDB" id="FungiDB:ASPVEDRAFT_54058"/>